<dbReference type="Gene3D" id="1.10.10.60">
    <property type="entry name" value="Homeodomain-like"/>
    <property type="match status" value="1"/>
</dbReference>
<dbReference type="OMA" id="GSQNEMD"/>
<proteinExistence type="inferred from homology"/>
<sequence length="120" mass="14014">RFGFKGSQNEMDQEQGSRLVRSSSVVESANTRSVCSRWKPTHEQKRILEYIFVSGTTSPSVDEITQITAQLQRYGRVEGKNVFYWFQNSNAREKRKREQSRSQSSKWPALFQSSKWPSLF</sequence>
<feature type="region of interest" description="Disordered" evidence="11">
    <location>
        <begin position="94"/>
        <end position="120"/>
    </location>
</feature>
<evidence type="ECO:0000256" key="6">
    <source>
        <dbReference type="ARBA" id="ARBA00023163"/>
    </source>
</evidence>
<dbReference type="PANTHER" id="PTHR45940">
    <property type="entry name" value="WUSCHEL-RELATED HOMEOBOX 1-RELATED"/>
    <property type="match status" value="1"/>
</dbReference>
<evidence type="ECO:0000256" key="2">
    <source>
        <dbReference type="ARBA" id="ARBA00022473"/>
    </source>
</evidence>
<dbReference type="InterPro" id="IPR009057">
    <property type="entry name" value="Homeodomain-like_sf"/>
</dbReference>
<keyword evidence="3" id="KW-0805">Transcription regulation</keyword>
<keyword evidence="4 9" id="KW-0238">DNA-binding</keyword>
<evidence type="ECO:0000256" key="3">
    <source>
        <dbReference type="ARBA" id="ARBA00023015"/>
    </source>
</evidence>
<feature type="non-terminal residue" evidence="13">
    <location>
        <position position="120"/>
    </location>
</feature>
<evidence type="ECO:0000256" key="11">
    <source>
        <dbReference type="SAM" id="MobiDB-lite"/>
    </source>
</evidence>
<evidence type="ECO:0000259" key="12">
    <source>
        <dbReference type="PROSITE" id="PS50071"/>
    </source>
</evidence>
<dbReference type="PANTHER" id="PTHR45940:SF13">
    <property type="entry name" value="WUSCHEL-RELATED HOMEOBOX 1"/>
    <property type="match status" value="1"/>
</dbReference>
<dbReference type="SMART" id="SM00389">
    <property type="entry name" value="HOX"/>
    <property type="match status" value="1"/>
</dbReference>
<evidence type="ECO:0000256" key="10">
    <source>
        <dbReference type="RuleBase" id="RU000682"/>
    </source>
</evidence>
<dbReference type="SUPFAM" id="SSF46689">
    <property type="entry name" value="Homeodomain-like"/>
    <property type="match status" value="1"/>
</dbReference>
<feature type="DNA-binding region" description="Homeobox" evidence="9">
    <location>
        <begin position="33"/>
        <end position="97"/>
    </location>
</feature>
<dbReference type="InterPro" id="IPR044555">
    <property type="entry name" value="WUSCHEL-like"/>
</dbReference>
<dbReference type="PROSITE" id="PS50071">
    <property type="entry name" value="HOMEOBOX_2"/>
    <property type="match status" value="1"/>
</dbReference>
<feature type="compositionally biased region" description="Polar residues" evidence="11">
    <location>
        <begin position="111"/>
        <end position="120"/>
    </location>
</feature>
<protein>
    <recommendedName>
        <fullName evidence="12">Homeobox domain-containing protein</fullName>
    </recommendedName>
</protein>
<gene>
    <name evidence="13" type="ORF">KI387_033242</name>
</gene>
<name>A0AA38BRL1_TAXCH</name>
<keyword evidence="5 9" id="KW-0371">Homeobox</keyword>
<reference evidence="13 14" key="1">
    <citation type="journal article" date="2021" name="Nat. Plants">
        <title>The Taxus genome provides insights into paclitaxel biosynthesis.</title>
        <authorList>
            <person name="Xiong X."/>
            <person name="Gou J."/>
            <person name="Liao Q."/>
            <person name="Li Y."/>
            <person name="Zhou Q."/>
            <person name="Bi G."/>
            <person name="Li C."/>
            <person name="Du R."/>
            <person name="Wang X."/>
            <person name="Sun T."/>
            <person name="Guo L."/>
            <person name="Liang H."/>
            <person name="Lu P."/>
            <person name="Wu Y."/>
            <person name="Zhang Z."/>
            <person name="Ro D.K."/>
            <person name="Shang Y."/>
            <person name="Huang S."/>
            <person name="Yan J."/>
        </authorList>
    </citation>
    <scope>NUCLEOTIDE SEQUENCE [LARGE SCALE GENOMIC DNA]</scope>
    <source>
        <strain evidence="13">Ta-2019</strain>
    </source>
</reference>
<feature type="region of interest" description="Disordered" evidence="11">
    <location>
        <begin position="1"/>
        <end position="33"/>
    </location>
</feature>
<feature type="compositionally biased region" description="Polar residues" evidence="11">
    <location>
        <begin position="1"/>
        <end position="16"/>
    </location>
</feature>
<comment type="caution">
    <text evidence="13">The sequence shown here is derived from an EMBL/GenBank/DDBJ whole genome shotgun (WGS) entry which is preliminary data.</text>
</comment>
<keyword evidence="7 9" id="KW-0539">Nucleus</keyword>
<organism evidence="13 14">
    <name type="scientific">Taxus chinensis</name>
    <name type="common">Chinese yew</name>
    <name type="synonym">Taxus wallichiana var. chinensis</name>
    <dbReference type="NCBI Taxonomy" id="29808"/>
    <lineage>
        <taxon>Eukaryota</taxon>
        <taxon>Viridiplantae</taxon>
        <taxon>Streptophyta</taxon>
        <taxon>Embryophyta</taxon>
        <taxon>Tracheophyta</taxon>
        <taxon>Spermatophyta</taxon>
        <taxon>Pinopsida</taxon>
        <taxon>Pinidae</taxon>
        <taxon>Conifers II</taxon>
        <taxon>Cupressales</taxon>
        <taxon>Taxaceae</taxon>
        <taxon>Taxus</taxon>
    </lineage>
</organism>
<evidence type="ECO:0000256" key="4">
    <source>
        <dbReference type="ARBA" id="ARBA00023125"/>
    </source>
</evidence>
<keyword evidence="6" id="KW-0804">Transcription</keyword>
<evidence type="ECO:0000256" key="9">
    <source>
        <dbReference type="PROSITE-ProRule" id="PRU00108"/>
    </source>
</evidence>
<dbReference type="GO" id="GO:0003677">
    <property type="term" value="F:DNA binding"/>
    <property type="evidence" value="ECO:0007669"/>
    <property type="project" value="UniProtKB-UniRule"/>
</dbReference>
<dbReference type="EMBL" id="JAHRHJ020003813">
    <property type="protein sequence ID" value="KAH9289125.1"/>
    <property type="molecule type" value="Genomic_DNA"/>
</dbReference>
<dbReference type="Pfam" id="PF00046">
    <property type="entry name" value="Homeodomain"/>
    <property type="match status" value="1"/>
</dbReference>
<evidence type="ECO:0000313" key="13">
    <source>
        <dbReference type="EMBL" id="KAH9289125.1"/>
    </source>
</evidence>
<evidence type="ECO:0000256" key="8">
    <source>
        <dbReference type="ARBA" id="ARBA00024040"/>
    </source>
</evidence>
<evidence type="ECO:0000256" key="1">
    <source>
        <dbReference type="ARBA" id="ARBA00004123"/>
    </source>
</evidence>
<keyword evidence="2" id="KW-0217">Developmental protein</keyword>
<comment type="similarity">
    <text evidence="8">Belongs to the WUS homeobox family.</text>
</comment>
<dbReference type="InterPro" id="IPR001356">
    <property type="entry name" value="HD"/>
</dbReference>
<keyword evidence="14" id="KW-1185">Reference proteome</keyword>
<evidence type="ECO:0000313" key="14">
    <source>
        <dbReference type="Proteomes" id="UP000824469"/>
    </source>
</evidence>
<dbReference type="AlphaFoldDB" id="A0AA38BRL1"/>
<feature type="non-terminal residue" evidence="13">
    <location>
        <position position="1"/>
    </location>
</feature>
<comment type="subcellular location">
    <subcellularLocation>
        <location evidence="1 9 10">Nucleus</location>
    </subcellularLocation>
</comment>
<dbReference type="GO" id="GO:0099402">
    <property type="term" value="P:plant organ development"/>
    <property type="evidence" value="ECO:0007669"/>
    <property type="project" value="InterPro"/>
</dbReference>
<dbReference type="Proteomes" id="UP000824469">
    <property type="component" value="Unassembled WGS sequence"/>
</dbReference>
<feature type="compositionally biased region" description="Low complexity" evidence="11">
    <location>
        <begin position="17"/>
        <end position="28"/>
    </location>
</feature>
<evidence type="ECO:0000256" key="7">
    <source>
        <dbReference type="ARBA" id="ARBA00023242"/>
    </source>
</evidence>
<dbReference type="GO" id="GO:0003700">
    <property type="term" value="F:DNA-binding transcription factor activity"/>
    <property type="evidence" value="ECO:0007669"/>
    <property type="project" value="InterPro"/>
</dbReference>
<accession>A0AA38BRL1</accession>
<dbReference type="GO" id="GO:0005634">
    <property type="term" value="C:nucleus"/>
    <property type="evidence" value="ECO:0007669"/>
    <property type="project" value="UniProtKB-SubCell"/>
</dbReference>
<feature type="domain" description="Homeobox" evidence="12">
    <location>
        <begin position="31"/>
        <end position="96"/>
    </location>
</feature>
<evidence type="ECO:0000256" key="5">
    <source>
        <dbReference type="ARBA" id="ARBA00023155"/>
    </source>
</evidence>